<evidence type="ECO:0000256" key="1">
    <source>
        <dbReference type="ARBA" id="ARBA00023015"/>
    </source>
</evidence>
<dbReference type="Gene3D" id="1.10.10.10">
    <property type="entry name" value="Winged helix-like DNA-binding domain superfamily/Winged helix DNA-binding domain"/>
    <property type="match status" value="1"/>
</dbReference>
<keyword evidence="2" id="KW-0804">Transcription</keyword>
<name>A0A383RF83_PAEAL</name>
<evidence type="ECO:0000313" key="3">
    <source>
        <dbReference type="EMBL" id="SYX85154.1"/>
    </source>
</evidence>
<evidence type="ECO:0008006" key="5">
    <source>
        <dbReference type="Google" id="ProtNLM"/>
    </source>
</evidence>
<dbReference type="GO" id="GO:0006355">
    <property type="term" value="P:regulation of DNA-templated transcription"/>
    <property type="evidence" value="ECO:0007669"/>
    <property type="project" value="InterPro"/>
</dbReference>
<dbReference type="GO" id="GO:0003677">
    <property type="term" value="F:DNA binding"/>
    <property type="evidence" value="ECO:0007669"/>
    <property type="project" value="InterPro"/>
</dbReference>
<dbReference type="InterPro" id="IPR016032">
    <property type="entry name" value="Sig_transdc_resp-reg_C-effctor"/>
</dbReference>
<reference evidence="4" key="1">
    <citation type="submission" date="2018-08" db="EMBL/GenBank/DDBJ databases">
        <authorList>
            <person name="Chevrot R."/>
        </authorList>
    </citation>
    <scope>NUCLEOTIDE SEQUENCE [LARGE SCALE GENOMIC DNA]</scope>
</reference>
<proteinExistence type="predicted"/>
<accession>A0A383RF83</accession>
<dbReference type="InterPro" id="IPR036388">
    <property type="entry name" value="WH-like_DNA-bd_sf"/>
</dbReference>
<gene>
    <name evidence="3" type="ORF">PBLR_13576</name>
</gene>
<organism evidence="3 4">
    <name type="scientific">Paenibacillus alvei</name>
    <name type="common">Bacillus alvei</name>
    <dbReference type="NCBI Taxonomy" id="44250"/>
    <lineage>
        <taxon>Bacteria</taxon>
        <taxon>Bacillati</taxon>
        <taxon>Bacillota</taxon>
        <taxon>Bacilli</taxon>
        <taxon>Bacillales</taxon>
        <taxon>Paenibacillaceae</taxon>
        <taxon>Paenibacillus</taxon>
    </lineage>
</organism>
<protein>
    <recommendedName>
        <fullName evidence="5">HTH luxR-type domain-containing protein</fullName>
    </recommendedName>
</protein>
<evidence type="ECO:0000313" key="4">
    <source>
        <dbReference type="Proteomes" id="UP000304148"/>
    </source>
</evidence>
<keyword evidence="1" id="KW-0805">Transcription regulation</keyword>
<sequence>MDNDWHISPYTVQDHMKSIFAKAGVSSRRELIWHLFSRFSISIV</sequence>
<dbReference type="AlphaFoldDB" id="A0A383RF83"/>
<evidence type="ECO:0000256" key="2">
    <source>
        <dbReference type="ARBA" id="ARBA00023163"/>
    </source>
</evidence>
<dbReference type="SUPFAM" id="SSF46894">
    <property type="entry name" value="C-terminal effector domain of the bipartite response regulators"/>
    <property type="match status" value="1"/>
</dbReference>
<dbReference type="Proteomes" id="UP000304148">
    <property type="component" value="Chromosome"/>
</dbReference>
<dbReference type="EMBL" id="LS992241">
    <property type="protein sequence ID" value="SYX85154.1"/>
    <property type="molecule type" value="Genomic_DNA"/>
</dbReference>